<feature type="transmembrane region" description="Helical" evidence="7">
    <location>
        <begin position="154"/>
        <end position="172"/>
    </location>
</feature>
<evidence type="ECO:0000256" key="7">
    <source>
        <dbReference type="RuleBase" id="RU363032"/>
    </source>
</evidence>
<dbReference type="RefSeq" id="WP_052676267.1">
    <property type="nucleotide sequence ID" value="NZ_JYJB01000008.1"/>
</dbReference>
<name>A0A0M2HTI2_9MICO</name>
<dbReference type="PROSITE" id="PS50928">
    <property type="entry name" value="ABC_TM1"/>
    <property type="match status" value="1"/>
</dbReference>
<evidence type="ECO:0000313" key="10">
    <source>
        <dbReference type="Proteomes" id="UP000033900"/>
    </source>
</evidence>
<evidence type="ECO:0000256" key="5">
    <source>
        <dbReference type="ARBA" id="ARBA00022989"/>
    </source>
</evidence>
<evidence type="ECO:0000256" key="6">
    <source>
        <dbReference type="ARBA" id="ARBA00023136"/>
    </source>
</evidence>
<dbReference type="InterPro" id="IPR035906">
    <property type="entry name" value="MetI-like_sf"/>
</dbReference>
<accession>A0A0M2HTI2</accession>
<feature type="transmembrane region" description="Helical" evidence="7">
    <location>
        <begin position="257"/>
        <end position="280"/>
    </location>
</feature>
<evidence type="ECO:0000313" key="9">
    <source>
        <dbReference type="EMBL" id="KJL47794.1"/>
    </source>
</evidence>
<dbReference type="Gene3D" id="1.10.3720.10">
    <property type="entry name" value="MetI-like"/>
    <property type="match status" value="1"/>
</dbReference>
<keyword evidence="5 7" id="KW-1133">Transmembrane helix</keyword>
<evidence type="ECO:0000256" key="3">
    <source>
        <dbReference type="ARBA" id="ARBA00022475"/>
    </source>
</evidence>
<dbReference type="PANTHER" id="PTHR43386:SF25">
    <property type="entry name" value="PEPTIDE ABC TRANSPORTER PERMEASE PROTEIN"/>
    <property type="match status" value="1"/>
</dbReference>
<dbReference type="SUPFAM" id="SSF161098">
    <property type="entry name" value="MetI-like"/>
    <property type="match status" value="1"/>
</dbReference>
<keyword evidence="6 7" id="KW-0472">Membrane</keyword>
<dbReference type="GO" id="GO:0005886">
    <property type="term" value="C:plasma membrane"/>
    <property type="evidence" value="ECO:0007669"/>
    <property type="project" value="UniProtKB-SubCell"/>
</dbReference>
<keyword evidence="10" id="KW-1185">Reference proteome</keyword>
<reference evidence="9 10" key="1">
    <citation type="submission" date="2015-02" db="EMBL/GenBank/DDBJ databases">
        <title>Draft genome sequences of ten Microbacterium spp. with emphasis on heavy metal contaminated environments.</title>
        <authorList>
            <person name="Corretto E."/>
        </authorList>
    </citation>
    <scope>NUCLEOTIDE SEQUENCE [LARGE SCALE GENOMIC DNA]</scope>
    <source>
        <strain evidence="9 10">SA35</strain>
    </source>
</reference>
<dbReference type="CDD" id="cd06261">
    <property type="entry name" value="TM_PBP2"/>
    <property type="match status" value="1"/>
</dbReference>
<comment type="caution">
    <text evidence="9">The sequence shown here is derived from an EMBL/GenBank/DDBJ whole genome shotgun (WGS) entry which is preliminary data.</text>
</comment>
<feature type="transmembrane region" description="Helical" evidence="7">
    <location>
        <begin position="30"/>
        <end position="52"/>
    </location>
</feature>
<evidence type="ECO:0000256" key="2">
    <source>
        <dbReference type="ARBA" id="ARBA00022448"/>
    </source>
</evidence>
<dbReference type="Pfam" id="PF00528">
    <property type="entry name" value="BPD_transp_1"/>
    <property type="match status" value="1"/>
</dbReference>
<keyword evidence="3" id="KW-1003">Cell membrane</keyword>
<dbReference type="Proteomes" id="UP000033900">
    <property type="component" value="Unassembled WGS sequence"/>
</dbReference>
<evidence type="ECO:0000256" key="4">
    <source>
        <dbReference type="ARBA" id="ARBA00022692"/>
    </source>
</evidence>
<proteinExistence type="inferred from homology"/>
<dbReference type="GO" id="GO:0055085">
    <property type="term" value="P:transmembrane transport"/>
    <property type="evidence" value="ECO:0007669"/>
    <property type="project" value="InterPro"/>
</dbReference>
<feature type="transmembrane region" description="Helical" evidence="7">
    <location>
        <begin position="126"/>
        <end position="148"/>
    </location>
</feature>
<dbReference type="OrthoDB" id="9812701at2"/>
<dbReference type="InterPro" id="IPR000515">
    <property type="entry name" value="MetI-like"/>
</dbReference>
<comment type="similarity">
    <text evidence="7">Belongs to the binding-protein-dependent transport system permease family.</text>
</comment>
<sequence>MTDISQTPTLAPGGGRTIERVRLLLHSRSGLTGLIIVVLLAALSLISAFGMLPFDPLAQDPPSRMQAPNGAHWFGTDQFGRDVFARVAAGVANSALISVVAVAFATVVGTVCGLVAGFYRGVSDGAITAVTNVLFAFPPLLLALSLASVFDRNWFTIAVAIAIVYVPIFIRVTRGPVLSLREVEYVKAAKSTGQSRMATMFRHVLPNITSIIIVQVTLSLSWAVLTEASLSFLGLGTPPPAPSLGSMIFEARTLVTIAPWTMIAPGAVVVLLVVGLNLLGDGLRDSLDPRNRGRR</sequence>
<dbReference type="STRING" id="273678.RS84_01422"/>
<dbReference type="PANTHER" id="PTHR43386">
    <property type="entry name" value="OLIGOPEPTIDE TRANSPORT SYSTEM PERMEASE PROTEIN APPC"/>
    <property type="match status" value="1"/>
</dbReference>
<comment type="subcellular location">
    <subcellularLocation>
        <location evidence="1 7">Cell membrane</location>
        <topology evidence="1 7">Multi-pass membrane protein</topology>
    </subcellularLocation>
</comment>
<evidence type="ECO:0000256" key="1">
    <source>
        <dbReference type="ARBA" id="ARBA00004651"/>
    </source>
</evidence>
<keyword evidence="4 7" id="KW-0812">Transmembrane</keyword>
<organism evidence="9 10">
    <name type="scientific">Microbacterium hydrocarbonoxydans</name>
    <dbReference type="NCBI Taxonomy" id="273678"/>
    <lineage>
        <taxon>Bacteria</taxon>
        <taxon>Bacillati</taxon>
        <taxon>Actinomycetota</taxon>
        <taxon>Actinomycetes</taxon>
        <taxon>Micrococcales</taxon>
        <taxon>Microbacteriaceae</taxon>
        <taxon>Microbacterium</taxon>
    </lineage>
</organism>
<protein>
    <submittedName>
        <fullName evidence="9">Glutathione transport system permease protein GsiD</fullName>
    </submittedName>
</protein>
<dbReference type="PATRIC" id="fig|273678.4.peg.1420"/>
<dbReference type="InterPro" id="IPR050366">
    <property type="entry name" value="BP-dependent_transpt_permease"/>
</dbReference>
<evidence type="ECO:0000259" key="8">
    <source>
        <dbReference type="PROSITE" id="PS50928"/>
    </source>
</evidence>
<feature type="transmembrane region" description="Helical" evidence="7">
    <location>
        <begin position="95"/>
        <end position="119"/>
    </location>
</feature>
<feature type="domain" description="ABC transmembrane type-1" evidence="8">
    <location>
        <begin position="91"/>
        <end position="280"/>
    </location>
</feature>
<feature type="transmembrane region" description="Helical" evidence="7">
    <location>
        <begin position="204"/>
        <end position="225"/>
    </location>
</feature>
<dbReference type="EMBL" id="JYJB01000008">
    <property type="protein sequence ID" value="KJL47794.1"/>
    <property type="molecule type" value="Genomic_DNA"/>
</dbReference>
<keyword evidence="2 7" id="KW-0813">Transport</keyword>
<gene>
    <name evidence="9" type="primary">gsiD_2</name>
    <name evidence="9" type="ORF">RS84_01422</name>
</gene>
<dbReference type="AlphaFoldDB" id="A0A0M2HTI2"/>